<dbReference type="PANTHER" id="PTHR33527">
    <property type="entry name" value="OS07G0274300 PROTEIN"/>
    <property type="match status" value="1"/>
</dbReference>
<name>A0ABC8R4M5_9AQUA</name>
<reference evidence="1 2" key="1">
    <citation type="submission" date="2024-02" db="EMBL/GenBank/DDBJ databases">
        <authorList>
            <person name="Vignale AGUSTIN F."/>
            <person name="Sosa J E."/>
            <person name="Modenutti C."/>
        </authorList>
    </citation>
    <scope>NUCLEOTIDE SEQUENCE [LARGE SCALE GENOMIC DNA]</scope>
</reference>
<keyword evidence="2" id="KW-1185">Reference proteome</keyword>
<dbReference type="PANTHER" id="PTHR33527:SF14">
    <property type="entry name" value="OS07G0274300 PROTEIN"/>
    <property type="match status" value="1"/>
</dbReference>
<sequence>MSFFDVEKTEESLRIRAVMLLVMDSSSLFISPEDFVLFHAMDRELYTLLVTNILRDPVESMQTMALWLWLERAGCNNVIKKILSLPHVLINELADEAVTCLKCISNTQFLLSSSEPKEIPLTHSLMKKEISLQFFHENRLSAKVGVAKIVTDVCIKAFTDILQEVMRRNVAQNLGKSPMTMVSPVVDHSLVYGFAQLGLGVDTSQGRTQVNEVPPDDRTMFVTFSKGYPVAETEVREFFTAILGDCIESLHMQEVKPDEQSLYARIVFYTPSVIDLILKGVTKAKFTINGKHVWMRKFVPKRLGSSPPLPLLP</sequence>
<dbReference type="Proteomes" id="UP001642360">
    <property type="component" value="Unassembled WGS sequence"/>
</dbReference>
<dbReference type="AlphaFoldDB" id="A0ABC8R4M5"/>
<dbReference type="EMBL" id="CAUOFW020000898">
    <property type="protein sequence ID" value="CAK9138510.1"/>
    <property type="molecule type" value="Genomic_DNA"/>
</dbReference>
<evidence type="ECO:0000313" key="1">
    <source>
        <dbReference type="EMBL" id="CAK9138510.1"/>
    </source>
</evidence>
<proteinExistence type="predicted"/>
<comment type="caution">
    <text evidence="1">The sequence shown here is derived from an EMBL/GenBank/DDBJ whole genome shotgun (WGS) entry which is preliminary data.</text>
</comment>
<gene>
    <name evidence="1" type="ORF">ILEXP_LOCUS5859</name>
</gene>
<protein>
    <submittedName>
        <fullName evidence="1">Uncharacterized protein</fullName>
    </submittedName>
</protein>
<organism evidence="1 2">
    <name type="scientific">Ilex paraguariensis</name>
    <name type="common">yerba mate</name>
    <dbReference type="NCBI Taxonomy" id="185542"/>
    <lineage>
        <taxon>Eukaryota</taxon>
        <taxon>Viridiplantae</taxon>
        <taxon>Streptophyta</taxon>
        <taxon>Embryophyta</taxon>
        <taxon>Tracheophyta</taxon>
        <taxon>Spermatophyta</taxon>
        <taxon>Magnoliopsida</taxon>
        <taxon>eudicotyledons</taxon>
        <taxon>Gunneridae</taxon>
        <taxon>Pentapetalae</taxon>
        <taxon>asterids</taxon>
        <taxon>campanulids</taxon>
        <taxon>Aquifoliales</taxon>
        <taxon>Aquifoliaceae</taxon>
        <taxon>Ilex</taxon>
    </lineage>
</organism>
<accession>A0ABC8R4M5</accession>
<evidence type="ECO:0000313" key="2">
    <source>
        <dbReference type="Proteomes" id="UP001642360"/>
    </source>
</evidence>